<evidence type="ECO:0000259" key="14">
    <source>
        <dbReference type="Pfam" id="PF00224"/>
    </source>
</evidence>
<organism evidence="15 16">
    <name type="scientific">Candidatus Komeilibacteria bacterium CG_4_10_14_0_2_um_filter_37_10</name>
    <dbReference type="NCBI Taxonomy" id="1974470"/>
    <lineage>
        <taxon>Bacteria</taxon>
        <taxon>Candidatus Komeiliibacteriota</taxon>
    </lineage>
</organism>
<evidence type="ECO:0000256" key="8">
    <source>
        <dbReference type="ARBA" id="ARBA00022840"/>
    </source>
</evidence>
<dbReference type="InterPro" id="IPR001697">
    <property type="entry name" value="Pyr_Knase"/>
</dbReference>
<feature type="domain" description="Pyruvate kinase barrel" evidence="14">
    <location>
        <begin position="23"/>
        <end position="335"/>
    </location>
</feature>
<gene>
    <name evidence="15" type="primary">pyk</name>
    <name evidence="15" type="ORF">COX77_04585</name>
</gene>
<dbReference type="NCBIfam" id="TIGR01064">
    <property type="entry name" value="pyruv_kin"/>
    <property type="match status" value="1"/>
</dbReference>
<comment type="caution">
    <text evidence="15">The sequence shown here is derived from an EMBL/GenBank/DDBJ whole genome shotgun (WGS) entry which is preliminary data.</text>
</comment>
<evidence type="ECO:0000313" key="16">
    <source>
        <dbReference type="Proteomes" id="UP000230405"/>
    </source>
</evidence>
<dbReference type="InterPro" id="IPR015806">
    <property type="entry name" value="Pyrv_Knase_insert_dom_sf"/>
</dbReference>
<dbReference type="InterPro" id="IPR011037">
    <property type="entry name" value="Pyrv_Knase-like_insert_dom_sf"/>
</dbReference>
<keyword evidence="6" id="KW-0547">Nucleotide-binding</keyword>
<sequence length="357" mass="39843">MTIENKQLITYNKPTLILKNNMRTKIIATIGPSCEQPEELKKLITRGLNIARFNFSHCSAEKFVEQSNLIRKLSKNKVKILQDLQGPRIRVGKLPANGVELTEGQEVIFSTNQKDTSDNCIHINDPYIHLDLNIGDPIYLADGRIELIVRQIKGKKINTEVIRGGQLLSGKGVNAPHTKLTTSGMTSKDQKDVLFGLKNKVDYIALSFAQEAKDVIKLRKIVGDRAKIIAKIENAISLQHVEEIIHAADGIMIARGDLGIELPMEKIPYIQRHLLRICIWHNKPVIVATQMLTSMINHPHPTRAEVCDIAYAVLDGADALMLSDETAMGQYPIEALATLVKVAQQAETDFFYGLNKL</sequence>
<comment type="catalytic activity">
    <reaction evidence="13">
        <text>pyruvate + ATP = phosphoenolpyruvate + ADP + H(+)</text>
        <dbReference type="Rhea" id="RHEA:18157"/>
        <dbReference type="ChEBI" id="CHEBI:15361"/>
        <dbReference type="ChEBI" id="CHEBI:15378"/>
        <dbReference type="ChEBI" id="CHEBI:30616"/>
        <dbReference type="ChEBI" id="CHEBI:58702"/>
        <dbReference type="ChEBI" id="CHEBI:456216"/>
        <dbReference type="EC" id="2.7.1.40"/>
    </reaction>
</comment>
<dbReference type="Gene3D" id="3.20.20.60">
    <property type="entry name" value="Phosphoenolpyruvate-binding domains"/>
    <property type="match status" value="1"/>
</dbReference>
<comment type="similarity">
    <text evidence="2 13">Belongs to the pyruvate kinase family.</text>
</comment>
<evidence type="ECO:0000256" key="13">
    <source>
        <dbReference type="RuleBase" id="RU000504"/>
    </source>
</evidence>
<dbReference type="Gene3D" id="2.40.33.10">
    <property type="entry name" value="PK beta-barrel domain-like"/>
    <property type="match status" value="1"/>
</dbReference>
<keyword evidence="9 13" id="KW-0460">Magnesium</keyword>
<comment type="pathway">
    <text evidence="1 13">Carbohydrate degradation; glycolysis; pyruvate from D-glyceraldehyde 3-phosphate: step 5/5.</text>
</comment>
<evidence type="ECO:0000256" key="11">
    <source>
        <dbReference type="ARBA" id="ARBA00023317"/>
    </source>
</evidence>
<evidence type="ECO:0000256" key="7">
    <source>
        <dbReference type="ARBA" id="ARBA00022777"/>
    </source>
</evidence>
<dbReference type="EC" id="2.7.1.40" evidence="3 12"/>
<evidence type="ECO:0000256" key="6">
    <source>
        <dbReference type="ARBA" id="ARBA00022741"/>
    </source>
</evidence>
<dbReference type="AlphaFoldDB" id="A0A2M7VDC1"/>
<dbReference type="GO" id="GO:0016301">
    <property type="term" value="F:kinase activity"/>
    <property type="evidence" value="ECO:0007669"/>
    <property type="project" value="UniProtKB-KW"/>
</dbReference>
<dbReference type="PANTHER" id="PTHR11817">
    <property type="entry name" value="PYRUVATE KINASE"/>
    <property type="match status" value="1"/>
</dbReference>
<protein>
    <recommendedName>
        <fullName evidence="3 12">Pyruvate kinase</fullName>
        <ecNumber evidence="3 12">2.7.1.40</ecNumber>
    </recommendedName>
</protein>
<keyword evidence="11 15" id="KW-0670">Pyruvate</keyword>
<keyword evidence="5" id="KW-0479">Metal-binding</keyword>
<evidence type="ECO:0000256" key="3">
    <source>
        <dbReference type="ARBA" id="ARBA00012142"/>
    </source>
</evidence>
<evidence type="ECO:0000256" key="5">
    <source>
        <dbReference type="ARBA" id="ARBA00022723"/>
    </source>
</evidence>
<evidence type="ECO:0000256" key="1">
    <source>
        <dbReference type="ARBA" id="ARBA00004997"/>
    </source>
</evidence>
<dbReference type="Pfam" id="PF00224">
    <property type="entry name" value="PK"/>
    <property type="match status" value="1"/>
</dbReference>
<evidence type="ECO:0000313" key="15">
    <source>
        <dbReference type="EMBL" id="PIZ98396.1"/>
    </source>
</evidence>
<evidence type="ECO:0000256" key="12">
    <source>
        <dbReference type="NCBIfam" id="TIGR01064"/>
    </source>
</evidence>
<reference evidence="16" key="1">
    <citation type="submission" date="2017-09" db="EMBL/GenBank/DDBJ databases">
        <title>Depth-based differentiation of microbial function through sediment-hosted aquifers and enrichment of novel symbionts in the deep terrestrial subsurface.</title>
        <authorList>
            <person name="Probst A.J."/>
            <person name="Ladd B."/>
            <person name="Jarett J.K."/>
            <person name="Geller-Mcgrath D.E."/>
            <person name="Sieber C.M.K."/>
            <person name="Emerson J.B."/>
            <person name="Anantharaman K."/>
            <person name="Thomas B.C."/>
            <person name="Malmstrom R."/>
            <person name="Stieglmeier M."/>
            <person name="Klingl A."/>
            <person name="Woyke T."/>
            <person name="Ryan C.M."/>
            <person name="Banfield J.F."/>
        </authorList>
    </citation>
    <scope>NUCLEOTIDE SEQUENCE [LARGE SCALE GENOMIC DNA]</scope>
</reference>
<keyword evidence="4 13" id="KW-0808">Transferase</keyword>
<accession>A0A2M7VDC1</accession>
<dbReference type="EMBL" id="PFPO01000089">
    <property type="protein sequence ID" value="PIZ98396.1"/>
    <property type="molecule type" value="Genomic_DNA"/>
</dbReference>
<evidence type="ECO:0000256" key="9">
    <source>
        <dbReference type="ARBA" id="ARBA00022842"/>
    </source>
</evidence>
<proteinExistence type="inferred from homology"/>
<keyword evidence="10 13" id="KW-0324">Glycolysis</keyword>
<dbReference type="GO" id="GO:0004743">
    <property type="term" value="F:pyruvate kinase activity"/>
    <property type="evidence" value="ECO:0007669"/>
    <property type="project" value="UniProtKB-UniRule"/>
</dbReference>
<dbReference type="InterPro" id="IPR015813">
    <property type="entry name" value="Pyrv/PenolPyrv_kinase-like_dom"/>
</dbReference>
<keyword evidence="8" id="KW-0067">ATP-binding</keyword>
<evidence type="ECO:0000256" key="4">
    <source>
        <dbReference type="ARBA" id="ARBA00022679"/>
    </source>
</evidence>
<dbReference type="InterPro" id="IPR015793">
    <property type="entry name" value="Pyrv_Knase_brl"/>
</dbReference>
<name>A0A2M7VDC1_9BACT</name>
<dbReference type="FunFam" id="2.40.33.10:FF:000001">
    <property type="entry name" value="Pyruvate kinase"/>
    <property type="match status" value="1"/>
</dbReference>
<evidence type="ECO:0000256" key="10">
    <source>
        <dbReference type="ARBA" id="ARBA00023152"/>
    </source>
</evidence>
<dbReference type="PRINTS" id="PR01050">
    <property type="entry name" value="PYRUVTKNASE"/>
</dbReference>
<dbReference type="GO" id="GO:0030955">
    <property type="term" value="F:potassium ion binding"/>
    <property type="evidence" value="ECO:0007669"/>
    <property type="project" value="UniProtKB-UniRule"/>
</dbReference>
<dbReference type="Proteomes" id="UP000230405">
    <property type="component" value="Unassembled WGS sequence"/>
</dbReference>
<dbReference type="InterPro" id="IPR040442">
    <property type="entry name" value="Pyrv_kinase-like_dom_sf"/>
</dbReference>
<evidence type="ECO:0000256" key="2">
    <source>
        <dbReference type="ARBA" id="ARBA00008663"/>
    </source>
</evidence>
<dbReference type="GO" id="GO:0005524">
    <property type="term" value="F:ATP binding"/>
    <property type="evidence" value="ECO:0007669"/>
    <property type="project" value="UniProtKB-KW"/>
</dbReference>
<dbReference type="SUPFAM" id="SSF51621">
    <property type="entry name" value="Phosphoenolpyruvate/pyruvate domain"/>
    <property type="match status" value="1"/>
</dbReference>
<dbReference type="SUPFAM" id="SSF50800">
    <property type="entry name" value="PK beta-barrel domain-like"/>
    <property type="match status" value="1"/>
</dbReference>
<dbReference type="UniPathway" id="UPA00109">
    <property type="reaction ID" value="UER00188"/>
</dbReference>
<dbReference type="GO" id="GO:0000287">
    <property type="term" value="F:magnesium ion binding"/>
    <property type="evidence" value="ECO:0007669"/>
    <property type="project" value="UniProtKB-UniRule"/>
</dbReference>
<keyword evidence="7 13" id="KW-0418">Kinase</keyword>